<dbReference type="STRING" id="427683.A5481_08825"/>
<proteinExistence type="inferred from homology"/>
<dbReference type="PANTHER" id="PTHR46696">
    <property type="entry name" value="P450, PUTATIVE (EUROFUNG)-RELATED"/>
    <property type="match status" value="1"/>
</dbReference>
<dbReference type="InterPro" id="IPR002397">
    <property type="entry name" value="Cyt_P450_B"/>
</dbReference>
<keyword evidence="7" id="KW-0503">Monooxygenase</keyword>
<reference evidence="9 10" key="1">
    <citation type="submission" date="2016-04" db="EMBL/GenBank/DDBJ databases">
        <authorList>
            <person name="Evans L.H."/>
            <person name="Alamgir A."/>
            <person name="Owens N."/>
            <person name="Weber N.D."/>
            <person name="Virtaneva K."/>
            <person name="Barbian K."/>
            <person name="Babar A."/>
            <person name="Rosenke K."/>
        </authorList>
    </citation>
    <scope>NUCLEOTIDE SEQUENCE [LARGE SCALE GENOMIC DNA]</scope>
    <source>
        <strain evidence="9 10">PMB02</strain>
    </source>
</reference>
<evidence type="ECO:0000256" key="5">
    <source>
        <dbReference type="ARBA" id="ARBA00023002"/>
    </source>
</evidence>
<dbReference type="PRINTS" id="PR00359">
    <property type="entry name" value="BP450"/>
</dbReference>
<evidence type="ECO:0000256" key="1">
    <source>
        <dbReference type="ARBA" id="ARBA00001971"/>
    </source>
</evidence>
<dbReference type="GO" id="GO:0016705">
    <property type="term" value="F:oxidoreductase activity, acting on paired donors, with incorporation or reduction of molecular oxygen"/>
    <property type="evidence" value="ECO:0007669"/>
    <property type="project" value="InterPro"/>
</dbReference>
<keyword evidence="6" id="KW-0408">Iron</keyword>
<dbReference type="GO" id="GO:0020037">
    <property type="term" value="F:heme binding"/>
    <property type="evidence" value="ECO:0007669"/>
    <property type="project" value="InterPro"/>
</dbReference>
<keyword evidence="4" id="KW-0479">Metal-binding</keyword>
<protein>
    <submittedName>
        <fullName evidence="9">Cytochrome</fullName>
    </submittedName>
</protein>
<evidence type="ECO:0000256" key="4">
    <source>
        <dbReference type="ARBA" id="ARBA00022723"/>
    </source>
</evidence>
<dbReference type="EMBL" id="LWHQ01000016">
    <property type="protein sequence ID" value="OAS25460.1"/>
    <property type="molecule type" value="Genomic_DNA"/>
</dbReference>
<dbReference type="GO" id="GO:0004497">
    <property type="term" value="F:monooxygenase activity"/>
    <property type="evidence" value="ECO:0007669"/>
    <property type="project" value="UniProtKB-KW"/>
</dbReference>
<evidence type="ECO:0000256" key="2">
    <source>
        <dbReference type="ARBA" id="ARBA00010617"/>
    </source>
</evidence>
<evidence type="ECO:0000256" key="3">
    <source>
        <dbReference type="ARBA" id="ARBA00022617"/>
    </source>
</evidence>
<dbReference type="CDD" id="cd20625">
    <property type="entry name" value="CYP164-like"/>
    <property type="match status" value="1"/>
</dbReference>
<dbReference type="Proteomes" id="UP000078316">
    <property type="component" value="Unassembled WGS sequence"/>
</dbReference>
<dbReference type="OrthoDB" id="9801155at2"/>
<evidence type="ECO:0000256" key="8">
    <source>
        <dbReference type="ARBA" id="ARBA00043906"/>
    </source>
</evidence>
<comment type="caution">
    <text evidence="9">The sequence shown here is derived from an EMBL/GenBank/DDBJ whole genome shotgun (WGS) entry which is preliminary data.</text>
</comment>
<keyword evidence="3" id="KW-0349">Heme</keyword>
<sequence length="423" mass="46287">MSGASRTGDPALAAGFDLRRLPEGFIANPYPAYAALRAHAPVHRMGRGPSGEDQILLTRYADLERVYKDAATFSSDKTVEFGAKFRIDSRGEAGPSPLYRHHTTSLVFNDPPRHTRVRRIIAGAFTPRAIAAMEAGIVALVDHLLDAAEARGRIDLIEDFAAAIPVEVIGNLLGVPRSERGPLRDWSLAILGALEPVLSPEVEAAGDRAVTGFLAYLEHLVADRRRRPGDPDKDILTRLIQGEVGGERLSPEELLQNCIFILNAGHETTTNLIGNGLHLLTEHPDARARLLAEPELMRKGVEEVLRFESSNQLGNRVATTGFAIEGQDFPAGTQITLCIGAANRDPAQFPDPDTFDVARDPNRHLAFASGIHQCVGMAVARLEGRIALSRFLARFPDYRLDGMPERSQRVRFRGFLRLPARLG</sequence>
<evidence type="ECO:0000256" key="6">
    <source>
        <dbReference type="ARBA" id="ARBA00023004"/>
    </source>
</evidence>
<dbReference type="AlphaFoldDB" id="A0A179SCC0"/>
<name>A0A179SCC0_9HYPH</name>
<accession>A0A179SCC0</accession>
<dbReference type="GO" id="GO:0005506">
    <property type="term" value="F:iron ion binding"/>
    <property type="evidence" value="ECO:0007669"/>
    <property type="project" value="InterPro"/>
</dbReference>
<evidence type="ECO:0000256" key="7">
    <source>
        <dbReference type="ARBA" id="ARBA00023033"/>
    </source>
</evidence>
<gene>
    <name evidence="9" type="ORF">A5481_08825</name>
</gene>
<dbReference type="PANTHER" id="PTHR46696:SF1">
    <property type="entry name" value="CYTOCHROME P450 YJIB-RELATED"/>
    <property type="match status" value="1"/>
</dbReference>
<evidence type="ECO:0000313" key="9">
    <source>
        <dbReference type="EMBL" id="OAS25460.1"/>
    </source>
</evidence>
<comment type="similarity">
    <text evidence="2">Belongs to the cytochrome P450 family.</text>
</comment>
<keyword evidence="5" id="KW-0560">Oxidoreductase</keyword>
<dbReference type="Pfam" id="PF00067">
    <property type="entry name" value="p450"/>
    <property type="match status" value="1"/>
</dbReference>
<comment type="cofactor">
    <cofactor evidence="1">
        <name>heme</name>
        <dbReference type="ChEBI" id="CHEBI:30413"/>
    </cofactor>
</comment>
<dbReference type="Gene3D" id="1.10.630.10">
    <property type="entry name" value="Cytochrome P450"/>
    <property type="match status" value="1"/>
</dbReference>
<evidence type="ECO:0000313" key="10">
    <source>
        <dbReference type="Proteomes" id="UP000078316"/>
    </source>
</evidence>
<dbReference type="RefSeq" id="WP_048433890.1">
    <property type="nucleotide sequence ID" value="NZ_LWHQ01000016.1"/>
</dbReference>
<organism evidence="9 10">
    <name type="scientific">Methylobacterium platani</name>
    <dbReference type="NCBI Taxonomy" id="427683"/>
    <lineage>
        <taxon>Bacteria</taxon>
        <taxon>Pseudomonadati</taxon>
        <taxon>Pseudomonadota</taxon>
        <taxon>Alphaproteobacteria</taxon>
        <taxon>Hyphomicrobiales</taxon>
        <taxon>Methylobacteriaceae</taxon>
        <taxon>Methylobacterium</taxon>
    </lineage>
</organism>
<dbReference type="SUPFAM" id="SSF48264">
    <property type="entry name" value="Cytochrome P450"/>
    <property type="match status" value="1"/>
</dbReference>
<comment type="function">
    <text evidence="8">Cytochromes P450 are a group of heme-thiolate monooxygenases. They oxidize a variety of structurally unrelated compounds, including steroids, fatty acids, and xenobiotics.</text>
</comment>
<dbReference type="InterPro" id="IPR036396">
    <property type="entry name" value="Cyt_P450_sf"/>
</dbReference>
<dbReference type="FunFam" id="1.10.630.10:FF:000018">
    <property type="entry name" value="Cytochrome P450 monooxygenase"/>
    <property type="match status" value="1"/>
</dbReference>
<dbReference type="InterPro" id="IPR001128">
    <property type="entry name" value="Cyt_P450"/>
</dbReference>